<organism evidence="2 3">
    <name type="scientific">Antrodiella citrinella</name>
    <dbReference type="NCBI Taxonomy" id="2447956"/>
    <lineage>
        <taxon>Eukaryota</taxon>
        <taxon>Fungi</taxon>
        <taxon>Dikarya</taxon>
        <taxon>Basidiomycota</taxon>
        <taxon>Agaricomycotina</taxon>
        <taxon>Agaricomycetes</taxon>
        <taxon>Polyporales</taxon>
        <taxon>Steccherinaceae</taxon>
        <taxon>Antrodiella</taxon>
    </lineage>
</organism>
<dbReference type="AlphaFoldDB" id="A0A4S4MQR1"/>
<evidence type="ECO:0000313" key="2">
    <source>
        <dbReference type="EMBL" id="THH28319.1"/>
    </source>
</evidence>
<feature type="compositionally biased region" description="Low complexity" evidence="1">
    <location>
        <begin position="296"/>
        <end position="316"/>
    </location>
</feature>
<proteinExistence type="predicted"/>
<evidence type="ECO:0000256" key="1">
    <source>
        <dbReference type="SAM" id="MobiDB-lite"/>
    </source>
</evidence>
<comment type="caution">
    <text evidence="2">The sequence shown here is derived from an EMBL/GenBank/DDBJ whole genome shotgun (WGS) entry which is preliminary data.</text>
</comment>
<gene>
    <name evidence="2" type="ORF">EUX98_g5856</name>
</gene>
<keyword evidence="3" id="KW-1185">Reference proteome</keyword>
<name>A0A4S4MQR1_9APHY</name>
<sequence>MAATLSSNGSVIDNTDGQVLYYQGNWSQFTVFDAASASVITLSYTANAGAALSLAFPPDSSASTRHSAGDRVWLYQRLLPSSTTATYRIDSDGPIQVTFPPLSSAPPSPGSQVFFISQQFSSNEQYLLRIQVVDPPFVLDKFALVSASPSDVPSTPDATSFTPPTPTPSSSGPARHGGGGHAGRYHTLGDSSPDIEEEGIRPDPYMLKPELPLPQLFGSTDTGTSTGASMTPDSHVISLGADPFAEPVLGHAFNNERRLTADSLSSEKILAGTSQRHFSRAPVVPERTPAAGGDDAQSIASSPSTAPPAYESAEGP</sequence>
<reference evidence="2 3" key="1">
    <citation type="submission" date="2019-02" db="EMBL/GenBank/DDBJ databases">
        <title>Genome sequencing of the rare red list fungi Antrodiella citrinella (Flaviporus citrinellus).</title>
        <authorList>
            <person name="Buettner E."/>
            <person name="Kellner H."/>
        </authorList>
    </citation>
    <scope>NUCLEOTIDE SEQUENCE [LARGE SCALE GENOMIC DNA]</scope>
    <source>
        <strain evidence="2 3">DSM 108506</strain>
    </source>
</reference>
<protein>
    <submittedName>
        <fullName evidence="2">Uncharacterized protein</fullName>
    </submittedName>
</protein>
<feature type="compositionally biased region" description="Low complexity" evidence="1">
    <location>
        <begin position="153"/>
        <end position="174"/>
    </location>
</feature>
<evidence type="ECO:0000313" key="3">
    <source>
        <dbReference type="Proteomes" id="UP000308730"/>
    </source>
</evidence>
<dbReference type="Proteomes" id="UP000308730">
    <property type="component" value="Unassembled WGS sequence"/>
</dbReference>
<feature type="region of interest" description="Disordered" evidence="1">
    <location>
        <begin position="148"/>
        <end position="201"/>
    </location>
</feature>
<feature type="region of interest" description="Disordered" evidence="1">
    <location>
        <begin position="270"/>
        <end position="316"/>
    </location>
</feature>
<accession>A0A4S4MQR1</accession>
<dbReference type="EMBL" id="SGPM01000186">
    <property type="protein sequence ID" value="THH28319.1"/>
    <property type="molecule type" value="Genomic_DNA"/>
</dbReference>